<dbReference type="SUPFAM" id="SSF56645">
    <property type="entry name" value="Acyl-CoA dehydrogenase NM domain-like"/>
    <property type="match status" value="1"/>
</dbReference>
<dbReference type="Pfam" id="PF02771">
    <property type="entry name" value="Acyl-CoA_dh_N"/>
    <property type="match status" value="1"/>
</dbReference>
<evidence type="ECO:0000256" key="4">
    <source>
        <dbReference type="ARBA" id="ARBA00022827"/>
    </source>
</evidence>
<dbReference type="GO" id="GO:0050660">
    <property type="term" value="F:flavin adenine dinucleotide binding"/>
    <property type="evidence" value="ECO:0007669"/>
    <property type="project" value="InterPro"/>
</dbReference>
<dbReference type="InterPro" id="IPR013786">
    <property type="entry name" value="AcylCoA_DH/ox_N"/>
</dbReference>
<dbReference type="GO" id="GO:0003995">
    <property type="term" value="F:acyl-CoA dehydrogenase activity"/>
    <property type="evidence" value="ECO:0007669"/>
    <property type="project" value="TreeGrafter"/>
</dbReference>
<name>A0A7Z7IF46_9BURK</name>
<feature type="domain" description="Acyl-CoA dehydrogenase/oxidase C-terminal" evidence="5">
    <location>
        <begin position="263"/>
        <end position="401"/>
    </location>
</feature>
<evidence type="ECO:0000256" key="2">
    <source>
        <dbReference type="ARBA" id="ARBA00009347"/>
    </source>
</evidence>
<dbReference type="Pfam" id="PF00441">
    <property type="entry name" value="Acyl-CoA_dh_1"/>
    <property type="match status" value="1"/>
</dbReference>
<dbReference type="PANTHER" id="PTHR43884:SF12">
    <property type="entry name" value="ISOVALERYL-COA DEHYDROGENASE, MITOCHONDRIAL-RELATED"/>
    <property type="match status" value="1"/>
</dbReference>
<dbReference type="EMBL" id="OCSU01000003">
    <property type="protein sequence ID" value="SOE88716.1"/>
    <property type="molecule type" value="Genomic_DNA"/>
</dbReference>
<dbReference type="InterPro" id="IPR036250">
    <property type="entry name" value="AcylCo_DH-like_C"/>
</dbReference>
<organism evidence="7 8">
    <name type="scientific">Caballeronia arationis</name>
    <dbReference type="NCBI Taxonomy" id="1777142"/>
    <lineage>
        <taxon>Bacteria</taxon>
        <taxon>Pseudomonadati</taxon>
        <taxon>Pseudomonadota</taxon>
        <taxon>Betaproteobacteria</taxon>
        <taxon>Burkholderiales</taxon>
        <taxon>Burkholderiaceae</taxon>
        <taxon>Caballeronia</taxon>
    </lineage>
</organism>
<reference evidence="7 8" key="1">
    <citation type="submission" date="2017-09" db="EMBL/GenBank/DDBJ databases">
        <authorList>
            <person name="Varghese N."/>
            <person name="Submissions S."/>
        </authorList>
    </citation>
    <scope>NUCLEOTIDE SEQUENCE [LARGE SCALE GENOMIC DNA]</scope>
    <source>
        <strain evidence="7 8">OK806</strain>
    </source>
</reference>
<dbReference type="Gene3D" id="1.20.140.10">
    <property type="entry name" value="Butyryl-CoA Dehydrogenase, subunit A, domain 3"/>
    <property type="match status" value="1"/>
</dbReference>
<dbReference type="InterPro" id="IPR009075">
    <property type="entry name" value="AcylCo_DH/oxidase_C"/>
</dbReference>
<feature type="domain" description="Acyl-CoA dehydrogenase/oxidase N-terminal" evidence="6">
    <location>
        <begin position="39"/>
        <end position="136"/>
    </location>
</feature>
<dbReference type="PIRSF" id="PIRSF016578">
    <property type="entry name" value="HsaA"/>
    <property type="match status" value="1"/>
</dbReference>
<evidence type="ECO:0000259" key="6">
    <source>
        <dbReference type="Pfam" id="PF02771"/>
    </source>
</evidence>
<dbReference type="RefSeq" id="WP_374730483.1">
    <property type="nucleotide sequence ID" value="NZ_FCOG02000015.1"/>
</dbReference>
<dbReference type="Proteomes" id="UP000219522">
    <property type="component" value="Unassembled WGS sequence"/>
</dbReference>
<dbReference type="Gene3D" id="2.40.110.10">
    <property type="entry name" value="Butyryl-CoA Dehydrogenase, subunit A, domain 2"/>
    <property type="match status" value="1"/>
</dbReference>
<dbReference type="InterPro" id="IPR009100">
    <property type="entry name" value="AcylCoA_DH/oxidase_NM_dom_sf"/>
</dbReference>
<accession>A0A7Z7IF46</accession>
<comment type="caution">
    <text evidence="7">The sequence shown here is derived from an EMBL/GenBank/DDBJ whole genome shotgun (WGS) entry which is preliminary data.</text>
</comment>
<dbReference type="PANTHER" id="PTHR43884">
    <property type="entry name" value="ACYL-COA DEHYDROGENASE"/>
    <property type="match status" value="1"/>
</dbReference>
<keyword evidence="4" id="KW-0274">FAD</keyword>
<evidence type="ECO:0000259" key="5">
    <source>
        <dbReference type="Pfam" id="PF00441"/>
    </source>
</evidence>
<evidence type="ECO:0000313" key="8">
    <source>
        <dbReference type="Proteomes" id="UP000219522"/>
    </source>
</evidence>
<dbReference type="InterPro" id="IPR046373">
    <property type="entry name" value="Acyl-CoA_Oxase/DH_mid-dom_sf"/>
</dbReference>
<proteinExistence type="inferred from homology"/>
<comment type="similarity">
    <text evidence="2">Belongs to the acyl-CoA dehydrogenase family.</text>
</comment>
<sequence length="429" mass="45822">MNAPTEALGNALGSMQPLIYGSGAEAPARDEAALLEAACRVAVISAAHADAVDREARFPREAFEAMRNERLLSAMIPRAFGGDGLALDGVSRLCEALAQGCASTAMIYAMHQSQVACIVDHGAHVAWQRDLLARMVDEQLLLASATSEETIGGNMRTSACAVDLVDDAFLIEKLAPTISYGAYADCILVTARRHPDAPPSDQVLIVAPRDTFELEPRGTWDTLGMRGTCSEGHRLTARGNAEQILPAPFSKIADESMLPVSHTLWASVWIGVAADAVNRAHHFFRNQARGKPGALPPSASRLAQAVTLQRMMQARLEAALDAVSDANAERIARQAKESDQVEDTPLGASIGLAADLNMLKLAISTTAIQVVQEALMICGMAGYKNDTEFSVGRHLRDLLSAPLMISNDRIELNTANLLLAQRHAVTGTI</sequence>
<keyword evidence="8" id="KW-1185">Reference proteome</keyword>
<keyword evidence="3" id="KW-0285">Flavoprotein</keyword>
<evidence type="ECO:0000256" key="1">
    <source>
        <dbReference type="ARBA" id="ARBA00001974"/>
    </source>
</evidence>
<dbReference type="AlphaFoldDB" id="A0A7Z7IF46"/>
<gene>
    <name evidence="7" type="ORF">SAMN05446927_7338</name>
</gene>
<protein>
    <submittedName>
        <fullName evidence="7">Acyl-CoA dehydrogenase</fullName>
    </submittedName>
</protein>
<evidence type="ECO:0000313" key="7">
    <source>
        <dbReference type="EMBL" id="SOE88716.1"/>
    </source>
</evidence>
<comment type="cofactor">
    <cofactor evidence="1">
        <name>FAD</name>
        <dbReference type="ChEBI" id="CHEBI:57692"/>
    </cofactor>
</comment>
<dbReference type="SUPFAM" id="SSF47203">
    <property type="entry name" value="Acyl-CoA dehydrogenase C-terminal domain-like"/>
    <property type="match status" value="1"/>
</dbReference>
<evidence type="ECO:0000256" key="3">
    <source>
        <dbReference type="ARBA" id="ARBA00022630"/>
    </source>
</evidence>
<dbReference type="Gene3D" id="1.10.540.10">
    <property type="entry name" value="Acyl-CoA dehydrogenase/oxidase, N-terminal domain"/>
    <property type="match status" value="1"/>
</dbReference>
<dbReference type="InterPro" id="IPR037069">
    <property type="entry name" value="AcylCoA_DH/ox_N_sf"/>
</dbReference>